<reference evidence="6" key="1">
    <citation type="submission" date="2014-01" db="EMBL/GenBank/DDBJ databases">
        <authorList>
            <person name="Aslett M."/>
        </authorList>
    </citation>
    <scope>NUCLEOTIDE SEQUENCE</scope>
    <source>
        <strain evidence="6">CDC</strain>
    </source>
</reference>
<evidence type="ECO:0000313" key="6">
    <source>
        <dbReference type="EMBL" id="CDO61538.1"/>
    </source>
</evidence>
<gene>
    <name evidence="6" type="primary">VAR</name>
    <name evidence="6" type="ORF">PRCDC_0017700</name>
</gene>
<feature type="domain" description="Duffy-antigen binding" evidence="3">
    <location>
        <begin position="8"/>
        <end position="121"/>
    </location>
</feature>
<dbReference type="Gene3D" id="1.20.58.830">
    <property type="match status" value="2"/>
</dbReference>
<evidence type="ECO:0000313" key="7">
    <source>
        <dbReference type="Proteomes" id="UP000027581"/>
    </source>
</evidence>
<feature type="non-terminal residue" evidence="6">
    <location>
        <position position="1400"/>
    </location>
</feature>
<dbReference type="Pfam" id="PF05424">
    <property type="entry name" value="Duffy_binding"/>
    <property type="match status" value="3"/>
</dbReference>
<feature type="region of interest" description="Disordered" evidence="1">
    <location>
        <begin position="1300"/>
        <end position="1400"/>
    </location>
</feature>
<feature type="region of interest" description="Disordered" evidence="1">
    <location>
        <begin position="318"/>
        <end position="379"/>
    </location>
</feature>
<feature type="domain" description="Duffy-binding-like" evidence="5">
    <location>
        <begin position="899"/>
        <end position="1045"/>
    </location>
</feature>
<dbReference type="InterPro" id="IPR004258">
    <property type="entry name" value="DBL"/>
</dbReference>
<evidence type="ECO:0000259" key="4">
    <source>
        <dbReference type="Pfam" id="PF18562"/>
    </source>
</evidence>
<feature type="domain" description="Duffy-antigen binding" evidence="3">
    <location>
        <begin position="692"/>
        <end position="820"/>
    </location>
</feature>
<evidence type="ECO:0000259" key="5">
    <source>
        <dbReference type="Pfam" id="PF22672"/>
    </source>
</evidence>
<dbReference type="SUPFAM" id="SSF140924">
    <property type="entry name" value="Duffy binding domain-like"/>
    <property type="match status" value="3"/>
</dbReference>
<reference evidence="6" key="2">
    <citation type="submission" date="2014-05" db="EMBL/GenBank/DDBJ databases">
        <title>The genome sequences of chimpanzee malaria parasites reveal the path to human adaptation.</title>
        <authorList>
            <person name="Otto T.D."/>
            <person name="Rayner J.C."/>
            <person name="Boehme U."/>
            <person name="Pain A."/>
            <person name="Spottiswoode N."/>
            <person name="Sanders M."/>
            <person name="Quail M."/>
            <person name="Ollomo B."/>
            <person name="Renaud F."/>
            <person name="Thomas A.W."/>
            <person name="Prugnolle F."/>
            <person name="Conway D.J."/>
            <person name="Newbold C."/>
            <person name="Berriman M."/>
        </authorList>
    </citation>
    <scope>NUCLEOTIDE SEQUENCE [LARGE SCALE GENOMIC DNA]</scope>
    <source>
        <strain evidence="6">CDC</strain>
    </source>
</reference>
<accession>A0A060RQ62</accession>
<dbReference type="Proteomes" id="UP000027581">
    <property type="component" value="Unassembled WGS sequence"/>
</dbReference>
<feature type="region of interest" description="Disordered" evidence="1">
    <location>
        <begin position="277"/>
        <end position="297"/>
    </location>
</feature>
<feature type="compositionally biased region" description="Acidic residues" evidence="1">
    <location>
        <begin position="1319"/>
        <end position="1328"/>
    </location>
</feature>
<dbReference type="InterPro" id="IPR008602">
    <property type="entry name" value="Duffy-antigen-binding"/>
</dbReference>
<proteinExistence type="predicted"/>
<feature type="non-terminal residue" evidence="6">
    <location>
        <position position="1"/>
    </location>
</feature>
<sequence length="1400" mass="154345">QNKDKNSLNGLKEDKETTCRAIRYSFADIGDIVRGIDLWDKNSDAETLQGHLKKIFGHIHKSHKKKYTTDKETTKPPYKQLRKDWWEANRETVWKAMQCHTRDMNCESGTPYDDYIPQRLRWMTEWAEWFCKAQTEAYGKLMGACGNCKDKIKSDKSCTSDEADCENCEKACTEYKNKIETWKQQWDKMQMKYEPLYSQAKNPYPGAAFGGADNQQMVDFLSKLHAASVAASGKDVKITGVTAASPITPYETIAGYIHQELPITGCLEQKEFCDKKNGVKPTPGGAKVNTNEKYAFKKPPPQYKDACDCKAPQQEGACRSATITPDGPPAESTSDSEHDNHDESGDDSDEEEDEKAKEPQEDNNTVDQGEGPQDKGKLPCEIVEELFKKTENLTQACQQKYQNGKERLTQWKCIPTTSGSNTTGEGSEGGTESDVPANRRRRQAPSTPSDPNGKDKGAICIPPRRRRLYIGPLSRWAKTQTDKSQGEGSKTVEGQESVSESSGSGSSGQGAHTEPAAKVTQTEVSGQSTPSTSQSPSDLLTAFVESAAVETFFLWHQYKQLHKTEDGDGLVGTYIGGVAQIKPVSQLEGGRAGPQGIRGPGVIPPVLGPRAPRAPRAGLLGQQDKSSSWAGSGAVSHLGGPGSRDDDSSQPSSQGVFDGRLSGRGPQTLPKVPGVGDGEEEDEENPDTDPETSLKKGKIPDEFLRQMFYTLGDYKDILFSGSKDEKSSTYNDILKGDKEIQQREKDIKNAIQKYFQNSVTSPSTGGTLPSTSVTTPSNSVKQTPQTSGTTPSSWWSNNAESIWNGMICALTYKENDTDTGPMTTEGEKTNTQITQIENSQALLAKLDKEKGGEYHYENVKLEDTSGDTQARAKYDSASGDKTPLTEFVERPPYFRYLEEWGTEFCVKRKDMLEKIKEDCTEDDRDGKLKQKYSGDGESCETILSQKYDILPSLSSSCPTSCSSYRRWIGRKRTEYDKQQNAYCDQKTKCKEGSDKAESGNEFCGTVQSLSDAAAFLQKLGACKNNDSESGQGTLDFSENGDAFKDADNCKPCSQFKINCDKGNCDNSNGNNCNGKNKKDITPSDIKNSTDELDMVVSDSGKNGSQNGLQDCITSGIFTGIRKDVWTCGNVCGYNVCKPKNVNGKKGDGKQIIFIRAFFKRWLEYFLQDYNKIRKKLKPCMNNSDGSTCINDYDKTYNCVDEWIKLKMAEWKKIKKHYLDKNPEGDTEMISLVSNFLGEVQPQTDVTKAIKPCTLDNFEQSKYCAVDASSEKAGGKDGRSKDIVDCLLYKLQKKIDECNKNHETSGESCTGTLQQTPPLPDEEETEEENPENKVEKPAICGNIPTTEDTVDEGDQCKPADEKVAENEEDGTAESGEGNSPPAPPEPAPSSETSNPEQTPVL</sequence>
<dbReference type="FunFam" id="1.20.58.1930:FF:000001">
    <property type="entry name" value="Erythrocyte membrane protein 1, PfEMP1"/>
    <property type="match status" value="1"/>
</dbReference>
<organism evidence="6 7">
    <name type="scientific">Plasmodium reichenowi</name>
    <dbReference type="NCBI Taxonomy" id="5854"/>
    <lineage>
        <taxon>Eukaryota</taxon>
        <taxon>Sar</taxon>
        <taxon>Alveolata</taxon>
        <taxon>Apicomplexa</taxon>
        <taxon>Aconoidasida</taxon>
        <taxon>Haemosporida</taxon>
        <taxon>Plasmodiidae</taxon>
        <taxon>Plasmodium</taxon>
        <taxon>Plasmodium (Laverania)</taxon>
    </lineage>
</organism>
<name>A0A060RQ62_PLARE</name>
<feature type="region of interest" description="Disordered" evidence="1">
    <location>
        <begin position="587"/>
        <end position="699"/>
    </location>
</feature>
<dbReference type="Pfam" id="PF18562">
    <property type="entry name" value="CIDR1_gamma"/>
    <property type="match status" value="1"/>
</dbReference>
<feature type="region of interest" description="Disordered" evidence="1">
    <location>
        <begin position="758"/>
        <end position="795"/>
    </location>
</feature>
<feature type="compositionally biased region" description="Low complexity" evidence="1">
    <location>
        <begin position="1387"/>
        <end position="1400"/>
    </location>
</feature>
<dbReference type="GO" id="GO:0046789">
    <property type="term" value="F:host cell surface receptor binding"/>
    <property type="evidence" value="ECO:0007669"/>
    <property type="project" value="InterPro"/>
</dbReference>
<dbReference type="GO" id="GO:0016020">
    <property type="term" value="C:membrane"/>
    <property type="evidence" value="ECO:0007669"/>
    <property type="project" value="InterPro"/>
</dbReference>
<feature type="compositionally biased region" description="Low complexity" evidence="1">
    <location>
        <begin position="416"/>
        <end position="433"/>
    </location>
</feature>
<feature type="compositionally biased region" description="Acidic residues" evidence="1">
    <location>
        <begin position="344"/>
        <end position="353"/>
    </location>
</feature>
<evidence type="ECO:0000259" key="2">
    <source>
        <dbReference type="Pfam" id="PF03011"/>
    </source>
</evidence>
<dbReference type="VEuPathDB" id="PlasmoDB:PRCDC_0017700"/>
<dbReference type="VEuPathDB" id="PlasmoDB:PRG01_0415400"/>
<evidence type="ECO:0000259" key="3">
    <source>
        <dbReference type="Pfam" id="PF05424"/>
    </source>
</evidence>
<feature type="region of interest" description="Disordered" evidence="1">
    <location>
        <begin position="403"/>
        <end position="537"/>
    </location>
</feature>
<feature type="compositionally biased region" description="Low complexity" evidence="1">
    <location>
        <begin position="527"/>
        <end position="537"/>
    </location>
</feature>
<dbReference type="Gene3D" id="1.20.1310.20">
    <property type="entry name" value="Duffy-antigen binding domain"/>
    <property type="match status" value="2"/>
</dbReference>
<evidence type="ECO:0000256" key="1">
    <source>
        <dbReference type="SAM" id="MobiDB-lite"/>
    </source>
</evidence>
<dbReference type="Pfam" id="PF22672">
    <property type="entry name" value="DBL_C"/>
    <property type="match status" value="1"/>
</dbReference>
<feature type="compositionally biased region" description="Low complexity" evidence="1">
    <location>
        <begin position="492"/>
        <end position="504"/>
    </location>
</feature>
<dbReference type="InterPro" id="IPR054595">
    <property type="entry name" value="DBL_C"/>
</dbReference>
<dbReference type="Pfam" id="PF03011">
    <property type="entry name" value="PFEMP"/>
    <property type="match status" value="1"/>
</dbReference>
<dbReference type="FunFam" id="1.20.58.830:FF:000001">
    <property type="entry name" value="Erythrocyte membrane protein 1, PfEMP1"/>
    <property type="match status" value="1"/>
</dbReference>
<dbReference type="Gene3D" id="1.20.58.1930">
    <property type="match status" value="1"/>
</dbReference>
<dbReference type="InterPro" id="IPR042202">
    <property type="entry name" value="Duffy-ag-bd_sf"/>
</dbReference>
<dbReference type="EMBL" id="HG810417">
    <property type="protein sequence ID" value="CDO61538.1"/>
    <property type="molecule type" value="Genomic_DNA"/>
</dbReference>
<dbReference type="InterPro" id="IPR041480">
    <property type="entry name" value="CIDR1_gamma"/>
</dbReference>
<feature type="domain" description="Cysteine-rich interdomain region 1 gamma" evidence="4">
    <location>
        <begin position="1089"/>
        <end position="1140"/>
    </location>
</feature>
<feature type="compositionally biased region" description="Gly residues" evidence="1">
    <location>
        <begin position="590"/>
        <end position="599"/>
    </location>
</feature>
<feature type="compositionally biased region" description="Acidic residues" evidence="1">
    <location>
        <begin position="677"/>
        <end position="690"/>
    </location>
</feature>
<feature type="domain" description="Duffy-antigen binding" evidence="3">
    <location>
        <begin position="459"/>
        <end position="564"/>
    </location>
</feature>
<feature type="compositionally biased region" description="Basic and acidic residues" evidence="1">
    <location>
        <begin position="1353"/>
        <end position="1364"/>
    </location>
</feature>
<feature type="domain" description="Duffy-binding-like" evidence="2">
    <location>
        <begin position="1157"/>
        <end position="1303"/>
    </location>
</feature>
<keyword evidence="7" id="KW-1185">Reference proteome</keyword>
<protein>
    <submittedName>
        <fullName evidence="6">Erythrocyte membrane protein 1, EMP1</fullName>
    </submittedName>
</protein>